<dbReference type="AlphaFoldDB" id="A0AAD5JX42"/>
<proteinExistence type="predicted"/>
<organism evidence="1 2">
    <name type="scientific">Acer negundo</name>
    <name type="common">Box elder</name>
    <dbReference type="NCBI Taxonomy" id="4023"/>
    <lineage>
        <taxon>Eukaryota</taxon>
        <taxon>Viridiplantae</taxon>
        <taxon>Streptophyta</taxon>
        <taxon>Embryophyta</taxon>
        <taxon>Tracheophyta</taxon>
        <taxon>Spermatophyta</taxon>
        <taxon>Magnoliopsida</taxon>
        <taxon>eudicotyledons</taxon>
        <taxon>Gunneridae</taxon>
        <taxon>Pentapetalae</taxon>
        <taxon>rosids</taxon>
        <taxon>malvids</taxon>
        <taxon>Sapindales</taxon>
        <taxon>Sapindaceae</taxon>
        <taxon>Hippocastanoideae</taxon>
        <taxon>Acereae</taxon>
        <taxon>Acer</taxon>
    </lineage>
</organism>
<dbReference type="Proteomes" id="UP001064489">
    <property type="component" value="Chromosome 9"/>
</dbReference>
<dbReference type="EMBL" id="JAJSOW010000001">
    <property type="protein sequence ID" value="KAI9201122.1"/>
    <property type="molecule type" value="Genomic_DNA"/>
</dbReference>
<evidence type="ECO:0000313" key="2">
    <source>
        <dbReference type="Proteomes" id="UP001064489"/>
    </source>
</evidence>
<name>A0AAD5JX42_ACENE</name>
<protein>
    <submittedName>
        <fullName evidence="1">Uncharacterized protein</fullName>
    </submittedName>
</protein>
<sequence length="95" mass="10748">MAMAGAGLGGVSLAEAYAMRVIYKKNLKKADDHDQRTCVVADDHRDDDHHEVKLPSGCFFQIFKNQTRSSKVGISDSFWVLRFAKIFAPFKLMRL</sequence>
<comment type="caution">
    <text evidence="1">The sequence shown here is derived from an EMBL/GenBank/DDBJ whole genome shotgun (WGS) entry which is preliminary data.</text>
</comment>
<reference evidence="1" key="2">
    <citation type="submission" date="2023-02" db="EMBL/GenBank/DDBJ databases">
        <authorList>
            <person name="Swenson N.G."/>
            <person name="Wegrzyn J.L."/>
            <person name="Mcevoy S.L."/>
        </authorList>
    </citation>
    <scope>NUCLEOTIDE SEQUENCE</scope>
    <source>
        <strain evidence="1">91603</strain>
        <tissue evidence="1">Leaf</tissue>
    </source>
</reference>
<evidence type="ECO:0000313" key="1">
    <source>
        <dbReference type="EMBL" id="KAI9201122.1"/>
    </source>
</evidence>
<keyword evidence="2" id="KW-1185">Reference proteome</keyword>
<gene>
    <name evidence="1" type="ORF">LWI28_018507</name>
</gene>
<accession>A0AAD5JX42</accession>
<reference evidence="1" key="1">
    <citation type="journal article" date="2022" name="Plant J.">
        <title>Strategies of tolerance reflected in two North American maple genomes.</title>
        <authorList>
            <person name="McEvoy S.L."/>
            <person name="Sezen U.U."/>
            <person name="Trouern-Trend A."/>
            <person name="McMahon S.M."/>
            <person name="Schaberg P.G."/>
            <person name="Yang J."/>
            <person name="Wegrzyn J.L."/>
            <person name="Swenson N.G."/>
        </authorList>
    </citation>
    <scope>NUCLEOTIDE SEQUENCE</scope>
    <source>
        <strain evidence="1">91603</strain>
    </source>
</reference>